<feature type="compositionally biased region" description="Pro residues" evidence="4">
    <location>
        <begin position="880"/>
        <end position="893"/>
    </location>
</feature>
<evidence type="ECO:0000256" key="2">
    <source>
        <dbReference type="ARBA" id="ARBA00022737"/>
    </source>
</evidence>
<evidence type="ECO:0000256" key="1">
    <source>
        <dbReference type="ARBA" id="ARBA00022574"/>
    </source>
</evidence>
<dbReference type="Proteomes" id="UP000752171">
    <property type="component" value="Unassembled WGS sequence"/>
</dbReference>
<accession>A0A8T2LBT3</accession>
<feature type="repeat" description="WD" evidence="3">
    <location>
        <begin position="508"/>
        <end position="547"/>
    </location>
</feature>
<feature type="compositionally biased region" description="Basic residues" evidence="4">
    <location>
        <begin position="954"/>
        <end position="968"/>
    </location>
</feature>
<feature type="region of interest" description="Disordered" evidence="4">
    <location>
        <begin position="718"/>
        <end position="809"/>
    </location>
</feature>
<dbReference type="EMBL" id="JAICCE010000015">
    <property type="protein sequence ID" value="KAG9267435.1"/>
    <property type="molecule type" value="Genomic_DNA"/>
</dbReference>
<dbReference type="SMART" id="SM00320">
    <property type="entry name" value="WD40"/>
    <property type="match status" value="6"/>
</dbReference>
<dbReference type="PANTHER" id="PTHR19872">
    <property type="entry name" value="UBIQUITIN LIGASE SPECIFICITY FACTOR/HREP PROTEIN"/>
    <property type="match status" value="1"/>
</dbReference>
<feature type="region of interest" description="Disordered" evidence="4">
    <location>
        <begin position="1"/>
        <end position="25"/>
    </location>
</feature>
<feature type="repeat" description="WD" evidence="3">
    <location>
        <begin position="549"/>
        <end position="588"/>
    </location>
</feature>
<dbReference type="InterPro" id="IPR001680">
    <property type="entry name" value="WD40_rpt"/>
</dbReference>
<evidence type="ECO:0000256" key="3">
    <source>
        <dbReference type="PROSITE-ProRule" id="PRU00221"/>
    </source>
</evidence>
<feature type="repeat" description="WD" evidence="3">
    <location>
        <begin position="466"/>
        <end position="507"/>
    </location>
</feature>
<dbReference type="PROSITE" id="PS50294">
    <property type="entry name" value="WD_REPEATS_REGION"/>
    <property type="match status" value="2"/>
</dbReference>
<evidence type="ECO:0000256" key="4">
    <source>
        <dbReference type="SAM" id="MobiDB-lite"/>
    </source>
</evidence>
<sequence length="1101" mass="124070">MQTDTIERRQRAEDTQTDSTERRPQFSCRTERRQSACGRCQSCAYSTHLQHSTQWLNRAGDEAKRRFLTGLLLRCRSLKILENLQNVLQITSGKDFTYSRAQIKAQLPVEGRKRECGDSGDSGNLCGMSMMETWDWFIRSPDWIKCSYLLRLFSLCHFELLHRLGNLVGVLIAREKRGFLHFNTAENDEDQGSVSGSIYSFHTDDHPELDLLVQASSVYEPVSFPHQTQHNSAVEILDKPQPTKNSIWSKQEEITYIAQKRQDSDTDSNSSEDPALMVVPGSSKSMSGVSLHRDFIGGLPVDISKRILGLLDKATLQHCKRVSQHWCYLTEEVLGEMEVKKMVEKQAMNLQGSSTSGVNPVYARIRKVLVPLGEEEDDTHPIKTGPSSIKEVGCLESVYTGVKTKAVELEERNVFCGDFNILILLDREDPSRVIHYSGGQMVAVGSKDRAVRLLDVTQIKEVPLLMQGHAGSVRAVLICEERGLIISASYDLSIRCWNLKTGECTMLLSGHMGTITCLDLHEDLLVSGARDCRVKVWSLQSGQCYEKLKMGHRKPVLCVKISASLVLSSCEEGLVKVWETETADLLKIITGHQGYVKCLFFDQWHILSGGADGQVLAWSTKTHFTNSLMTFHHPKEVLTLSFLFLRVITGCLDGKIRIFNFLSGDCLRIIKISTHQSPVLSTHTHDNRIVVNSSSRVLLLQFTEQRWDYSAGPKRRSWAALHPPPHSNLHPEPKSSSGSSRPKIYNRDRRTGTQGFPQNTRSQSAPCRQKAHNIQEQIIRPATLSPNNRARITSSSTATSSEKSLATSKHVNETAVQEYLRKRGLHHPVTTTQVLLKVVRSTQEPHNCDLATSNMNLNAAVRDCWGPPASDPVMEIQTKTPPPPPPTSPPLPPAKNHHRPHSAPKLSNQTSFNGTVKIYTTLRTHPLDLKLRHSLHSREVQSNIPSPTLIRPQTVHKPKLKPKPKPKRPQTVCGARTVSSFTTTAEEDVQNVHKVFMRSAVKHPGRHVDFEMPGNPRKSHIPLDPFRKHTNFQLKTDSELQELLQSHCTELHHTQNHTHTQNHKEKQRRTAWKLKIKGLPPNDYMKQGQVYAPELGEDIYI</sequence>
<dbReference type="AlphaFoldDB" id="A0A8T2LBT3"/>
<organism evidence="5 6">
    <name type="scientific">Astyanax mexicanus</name>
    <name type="common">Blind cave fish</name>
    <name type="synonym">Astyanax fasciatus mexicanus</name>
    <dbReference type="NCBI Taxonomy" id="7994"/>
    <lineage>
        <taxon>Eukaryota</taxon>
        <taxon>Metazoa</taxon>
        <taxon>Chordata</taxon>
        <taxon>Craniata</taxon>
        <taxon>Vertebrata</taxon>
        <taxon>Euteleostomi</taxon>
        <taxon>Actinopterygii</taxon>
        <taxon>Neopterygii</taxon>
        <taxon>Teleostei</taxon>
        <taxon>Ostariophysi</taxon>
        <taxon>Characiformes</taxon>
        <taxon>Characoidei</taxon>
        <taxon>Acestrorhamphidae</taxon>
        <taxon>Acestrorhamphinae</taxon>
        <taxon>Astyanax</taxon>
    </lineage>
</organism>
<comment type="caution">
    <text evidence="5">The sequence shown here is derived from an EMBL/GenBank/DDBJ whole genome shotgun (WGS) entry which is preliminary data.</text>
</comment>
<dbReference type="Gene3D" id="2.130.10.10">
    <property type="entry name" value="YVTN repeat-like/Quinoprotein amine dehydrogenase"/>
    <property type="match status" value="1"/>
</dbReference>
<feature type="compositionally biased region" description="Low complexity" evidence="4">
    <location>
        <begin position="793"/>
        <end position="809"/>
    </location>
</feature>
<protein>
    <submittedName>
        <fullName evidence="5">CMT1A duplicated region transcript 1 protein isoform X1</fullName>
    </submittedName>
</protein>
<dbReference type="SUPFAM" id="SSF81383">
    <property type="entry name" value="F-box domain"/>
    <property type="match status" value="1"/>
</dbReference>
<keyword evidence="2" id="KW-0677">Repeat</keyword>
<feature type="compositionally biased region" description="Polar residues" evidence="4">
    <location>
        <begin position="752"/>
        <end position="776"/>
    </location>
</feature>
<dbReference type="SUPFAM" id="SSF50978">
    <property type="entry name" value="WD40 repeat-like"/>
    <property type="match status" value="1"/>
</dbReference>
<proteinExistence type="predicted"/>
<keyword evidence="1 3" id="KW-0853">WD repeat</keyword>
<dbReference type="InterPro" id="IPR036047">
    <property type="entry name" value="F-box-like_dom_sf"/>
</dbReference>
<feature type="region of interest" description="Disordered" evidence="4">
    <location>
        <begin position="868"/>
        <end position="910"/>
    </location>
</feature>
<evidence type="ECO:0000313" key="6">
    <source>
        <dbReference type="Proteomes" id="UP000752171"/>
    </source>
</evidence>
<dbReference type="InterPro" id="IPR015943">
    <property type="entry name" value="WD40/YVTN_repeat-like_dom_sf"/>
</dbReference>
<dbReference type="Pfam" id="PF00400">
    <property type="entry name" value="WD40"/>
    <property type="match status" value="3"/>
</dbReference>
<dbReference type="PANTHER" id="PTHR19872:SF7">
    <property type="entry name" value="F-BOX AND WD REPEAT DOMAIN CONTAINING PROTEIN 10B-RELATED"/>
    <property type="match status" value="1"/>
</dbReference>
<name>A0A8T2LBT3_ASTMX</name>
<dbReference type="InterPro" id="IPR051075">
    <property type="entry name" value="SCF_subunit_WD-repeat"/>
</dbReference>
<gene>
    <name evidence="5" type="primary">FBXW10</name>
    <name evidence="5" type="ORF">AMEX_G18274</name>
</gene>
<feature type="region of interest" description="Disordered" evidence="4">
    <location>
        <begin position="948"/>
        <end position="972"/>
    </location>
</feature>
<dbReference type="CDD" id="cd00200">
    <property type="entry name" value="WD40"/>
    <property type="match status" value="1"/>
</dbReference>
<feature type="repeat" description="WD" evidence="3">
    <location>
        <begin position="589"/>
        <end position="622"/>
    </location>
</feature>
<reference evidence="5 6" key="1">
    <citation type="submission" date="2021-07" db="EMBL/GenBank/DDBJ databases">
        <authorList>
            <person name="Imarazene B."/>
            <person name="Zahm M."/>
            <person name="Klopp C."/>
            <person name="Cabau C."/>
            <person name="Beille S."/>
            <person name="Jouanno E."/>
            <person name="Castinel A."/>
            <person name="Lluch J."/>
            <person name="Gil L."/>
            <person name="Kuchtly C."/>
            <person name="Lopez Roques C."/>
            <person name="Donnadieu C."/>
            <person name="Parrinello H."/>
            <person name="Journot L."/>
            <person name="Du K."/>
            <person name="Schartl M."/>
            <person name="Retaux S."/>
            <person name="Guiguen Y."/>
        </authorList>
    </citation>
    <scope>NUCLEOTIDE SEQUENCE [LARGE SCALE GENOMIC DNA]</scope>
    <source>
        <strain evidence="5">Pach_M1</strain>
        <tissue evidence="5">Testis</tissue>
    </source>
</reference>
<dbReference type="CDD" id="cd22136">
    <property type="entry name" value="F-box_FBXW10"/>
    <property type="match status" value="1"/>
</dbReference>
<dbReference type="Gene3D" id="1.20.1280.50">
    <property type="match status" value="1"/>
</dbReference>
<dbReference type="InterPro" id="IPR036322">
    <property type="entry name" value="WD40_repeat_dom_sf"/>
</dbReference>
<evidence type="ECO:0000313" key="5">
    <source>
        <dbReference type="EMBL" id="KAG9267435.1"/>
    </source>
</evidence>
<dbReference type="PROSITE" id="PS50082">
    <property type="entry name" value="WD_REPEATS_2"/>
    <property type="match status" value="4"/>
</dbReference>